<reference evidence="2 3" key="1">
    <citation type="journal article" date="2014" name="PLoS Genet.">
        <title>Phylogenetically driven sequencing of extremely halophilic archaea reveals strategies for static and dynamic osmo-response.</title>
        <authorList>
            <person name="Becker E.A."/>
            <person name="Seitzer P.M."/>
            <person name="Tritt A."/>
            <person name="Larsen D."/>
            <person name="Krusor M."/>
            <person name="Yao A.I."/>
            <person name="Wu D."/>
            <person name="Madern D."/>
            <person name="Eisen J.A."/>
            <person name="Darling A.E."/>
            <person name="Facciotti M.T."/>
        </authorList>
    </citation>
    <scope>NUCLEOTIDE SEQUENCE [LARGE SCALE GENOMIC DNA]</scope>
    <source>
        <strain evidence="2 3">2-9-1</strain>
    </source>
</reference>
<dbReference type="Proteomes" id="UP000011626">
    <property type="component" value="Unassembled WGS sequence"/>
</dbReference>
<comment type="caution">
    <text evidence="2">The sequence shown here is derived from an EMBL/GenBank/DDBJ whole genome shotgun (WGS) entry which is preliminary data.</text>
</comment>
<feature type="region of interest" description="Disordered" evidence="1">
    <location>
        <begin position="80"/>
        <end position="104"/>
    </location>
</feature>
<accession>M0CR87</accession>
<protein>
    <submittedName>
        <fullName evidence="2">XerC/D-like integrase</fullName>
    </submittedName>
</protein>
<dbReference type="AlphaFoldDB" id="M0CR87"/>
<organism evidence="2 3">
    <name type="scientific">Halosimplex carlsbadense 2-9-1</name>
    <dbReference type="NCBI Taxonomy" id="797114"/>
    <lineage>
        <taxon>Archaea</taxon>
        <taxon>Methanobacteriati</taxon>
        <taxon>Methanobacteriota</taxon>
        <taxon>Stenosarchaea group</taxon>
        <taxon>Halobacteria</taxon>
        <taxon>Halobacteriales</taxon>
        <taxon>Haloarculaceae</taxon>
        <taxon>Halosimplex</taxon>
    </lineage>
</organism>
<proteinExistence type="predicted"/>
<dbReference type="EMBL" id="AOIU01000028">
    <property type="protein sequence ID" value="ELZ24907.1"/>
    <property type="molecule type" value="Genomic_DNA"/>
</dbReference>
<gene>
    <name evidence="2" type="ORF">C475_11740</name>
</gene>
<evidence type="ECO:0000313" key="2">
    <source>
        <dbReference type="EMBL" id="ELZ24907.1"/>
    </source>
</evidence>
<evidence type="ECO:0000313" key="3">
    <source>
        <dbReference type="Proteomes" id="UP000011626"/>
    </source>
</evidence>
<feature type="compositionally biased region" description="Basic and acidic residues" evidence="1">
    <location>
        <begin position="80"/>
        <end position="95"/>
    </location>
</feature>
<keyword evidence="3" id="KW-1185">Reference proteome</keyword>
<evidence type="ECO:0000256" key="1">
    <source>
        <dbReference type="SAM" id="MobiDB-lite"/>
    </source>
</evidence>
<name>M0CR87_9EURY</name>
<sequence length="132" mass="15051">MPESAIKHQLGHAPDSRVMESTYSHLKDSDHIREAREAFDLETDDPDSELTPEVCPQCGTNPPENARLCHICGLEFTPDAKEHSQEADDKVRESYQDVDPENMDTVDKLQLVDDILDDPEVKDMMIDRKEDE</sequence>
<dbReference type="eggNOG" id="arCOG01242">
    <property type="taxonomic scope" value="Archaea"/>
</dbReference>